<feature type="compositionally biased region" description="Basic residues" evidence="1">
    <location>
        <begin position="60"/>
        <end position="74"/>
    </location>
</feature>
<gene>
    <name evidence="4" type="primary">Hypp9118</name>
    <name evidence="4" type="ORF">BLAG_LOCUS11992</name>
</gene>
<keyword evidence="2" id="KW-0812">Transmembrane</keyword>
<evidence type="ECO:0000256" key="3">
    <source>
        <dbReference type="SAM" id="SignalP"/>
    </source>
</evidence>
<dbReference type="OrthoDB" id="10555085at2759"/>
<feature type="compositionally biased region" description="Basic and acidic residues" evidence="1">
    <location>
        <begin position="50"/>
        <end position="59"/>
    </location>
</feature>
<name>A0A8K0EFZ6_BRALA</name>
<feature type="region of interest" description="Disordered" evidence="1">
    <location>
        <begin position="48"/>
        <end position="82"/>
    </location>
</feature>
<proteinExistence type="predicted"/>
<sequence>MNIGNSYAVFLALFITLGIVSCAPITNKCLNKTQGGPKWACFTDTGAQETNRKSAPGDHHRNHHPRNHHHGNHHGIRDNKPSLTTERLYSTEALKSTEAKYTLETRTSKPFESIERALPTRTSNYETIASFTDGPKSPSTVLPATPAPELTGNADNDLIRLVLPFVCGFVLTCVVSVIFICCKRHVQVVWRMLQGTRNGDLVAVRALPNPVYRADTPDTVPSDGEGSDDDQSCPTIKPYAETSLAQIQARIPVYQNDNQD</sequence>
<keyword evidence="3" id="KW-0732">Signal</keyword>
<feature type="chain" id="PRO_5035467125" evidence="3">
    <location>
        <begin position="23"/>
        <end position="260"/>
    </location>
</feature>
<evidence type="ECO:0000313" key="5">
    <source>
        <dbReference type="Proteomes" id="UP000838412"/>
    </source>
</evidence>
<keyword evidence="2" id="KW-0472">Membrane</keyword>
<feature type="region of interest" description="Disordered" evidence="1">
    <location>
        <begin position="213"/>
        <end position="236"/>
    </location>
</feature>
<evidence type="ECO:0000313" key="4">
    <source>
        <dbReference type="EMBL" id="CAH1251671.1"/>
    </source>
</evidence>
<dbReference type="EMBL" id="OV696704">
    <property type="protein sequence ID" value="CAH1251671.1"/>
    <property type="molecule type" value="Genomic_DNA"/>
</dbReference>
<evidence type="ECO:0000256" key="1">
    <source>
        <dbReference type="SAM" id="MobiDB-lite"/>
    </source>
</evidence>
<reference evidence="4" key="1">
    <citation type="submission" date="2022-01" db="EMBL/GenBank/DDBJ databases">
        <authorList>
            <person name="Braso-Vives M."/>
        </authorList>
    </citation>
    <scope>NUCLEOTIDE SEQUENCE</scope>
</reference>
<keyword evidence="2" id="KW-1133">Transmembrane helix</keyword>
<evidence type="ECO:0000256" key="2">
    <source>
        <dbReference type="SAM" id="Phobius"/>
    </source>
</evidence>
<feature type="transmembrane region" description="Helical" evidence="2">
    <location>
        <begin position="161"/>
        <end position="182"/>
    </location>
</feature>
<dbReference type="AlphaFoldDB" id="A0A8K0EFZ6"/>
<protein>
    <submittedName>
        <fullName evidence="4">Hypp9118 protein</fullName>
    </submittedName>
</protein>
<dbReference type="Proteomes" id="UP000838412">
    <property type="component" value="Chromosome 19"/>
</dbReference>
<keyword evidence="5" id="KW-1185">Reference proteome</keyword>
<accession>A0A8K0EFZ6</accession>
<organism evidence="4 5">
    <name type="scientific">Branchiostoma lanceolatum</name>
    <name type="common">Common lancelet</name>
    <name type="synonym">Amphioxus lanceolatum</name>
    <dbReference type="NCBI Taxonomy" id="7740"/>
    <lineage>
        <taxon>Eukaryota</taxon>
        <taxon>Metazoa</taxon>
        <taxon>Chordata</taxon>
        <taxon>Cephalochordata</taxon>
        <taxon>Leptocardii</taxon>
        <taxon>Amphioxiformes</taxon>
        <taxon>Branchiostomatidae</taxon>
        <taxon>Branchiostoma</taxon>
    </lineage>
</organism>
<feature type="signal peptide" evidence="3">
    <location>
        <begin position="1"/>
        <end position="22"/>
    </location>
</feature>